<feature type="domain" description="CNNM transmembrane" evidence="9">
    <location>
        <begin position="18"/>
        <end position="157"/>
    </location>
</feature>
<dbReference type="PANTHER" id="PTHR22777:SF17">
    <property type="entry name" value="UPF0053 PROTEIN SLL0260"/>
    <property type="match status" value="1"/>
</dbReference>
<dbReference type="GO" id="GO:0005886">
    <property type="term" value="C:plasma membrane"/>
    <property type="evidence" value="ECO:0007669"/>
    <property type="project" value="TreeGrafter"/>
</dbReference>
<evidence type="ECO:0000313" key="11">
    <source>
        <dbReference type="Proteomes" id="UP000604381"/>
    </source>
</evidence>
<dbReference type="PROSITE" id="PS51846">
    <property type="entry name" value="CNNM"/>
    <property type="match status" value="1"/>
</dbReference>
<keyword evidence="2 7" id="KW-0812">Transmembrane</keyword>
<dbReference type="Proteomes" id="UP000604381">
    <property type="component" value="Unassembled WGS sequence"/>
</dbReference>
<keyword evidence="6 7" id="KW-0472">Membrane</keyword>
<evidence type="ECO:0000256" key="2">
    <source>
        <dbReference type="ARBA" id="ARBA00022692"/>
    </source>
</evidence>
<accession>A0A930UGS5</accession>
<dbReference type="InterPro" id="IPR036318">
    <property type="entry name" value="FAD-bd_PCMH-like_sf"/>
</dbReference>
<dbReference type="Pfam" id="PF01595">
    <property type="entry name" value="CNNM"/>
    <property type="match status" value="1"/>
</dbReference>
<keyword evidence="5" id="KW-0129">CBS domain</keyword>
<dbReference type="SUPFAM" id="SSF54631">
    <property type="entry name" value="CBS-domain pair"/>
    <property type="match status" value="1"/>
</dbReference>
<comment type="subcellular location">
    <subcellularLocation>
        <location evidence="1">Membrane</location>
        <topology evidence="1">Multi-pass membrane protein</topology>
    </subcellularLocation>
</comment>
<protein>
    <submittedName>
        <fullName evidence="10">DUF21 domain-containing protein</fullName>
    </submittedName>
</protein>
<evidence type="ECO:0000259" key="9">
    <source>
        <dbReference type="PROSITE" id="PS51846"/>
    </source>
</evidence>
<feature type="transmembrane region" description="Helical" evidence="8">
    <location>
        <begin position="111"/>
        <end position="131"/>
    </location>
</feature>
<dbReference type="InterPro" id="IPR005170">
    <property type="entry name" value="Transptr-assoc_dom"/>
</dbReference>
<organism evidence="10 11">
    <name type="scientific">Candidatus Amphirhobacter heronislandensis</name>
    <dbReference type="NCBI Taxonomy" id="1732024"/>
    <lineage>
        <taxon>Bacteria</taxon>
        <taxon>Pseudomonadati</taxon>
        <taxon>Pseudomonadota</taxon>
        <taxon>Gammaproteobacteria</taxon>
        <taxon>Candidatus Tethybacterales</taxon>
        <taxon>Candidatus Tethybacteraceae</taxon>
        <taxon>Candidatus Amphirhobacter</taxon>
    </lineage>
</organism>
<dbReference type="InterPro" id="IPR000644">
    <property type="entry name" value="CBS_dom"/>
</dbReference>
<dbReference type="EMBL" id="JADHEI010000009">
    <property type="protein sequence ID" value="MBF2734582.1"/>
    <property type="molecule type" value="Genomic_DNA"/>
</dbReference>
<evidence type="ECO:0000256" key="3">
    <source>
        <dbReference type="ARBA" id="ARBA00022737"/>
    </source>
</evidence>
<evidence type="ECO:0000256" key="5">
    <source>
        <dbReference type="ARBA" id="ARBA00023122"/>
    </source>
</evidence>
<feature type="transmembrane region" description="Helical" evidence="8">
    <location>
        <begin position="22"/>
        <end position="42"/>
    </location>
</feature>
<proteinExistence type="predicted"/>
<dbReference type="SMART" id="SM01091">
    <property type="entry name" value="CorC_HlyC"/>
    <property type="match status" value="1"/>
</dbReference>
<keyword evidence="4 7" id="KW-1133">Transmembrane helix</keyword>
<dbReference type="GO" id="GO:0050660">
    <property type="term" value="F:flavin adenine dinucleotide binding"/>
    <property type="evidence" value="ECO:0007669"/>
    <property type="project" value="InterPro"/>
</dbReference>
<evidence type="ECO:0000256" key="6">
    <source>
        <dbReference type="ARBA" id="ARBA00023136"/>
    </source>
</evidence>
<dbReference type="Pfam" id="PF00571">
    <property type="entry name" value="CBS"/>
    <property type="match status" value="2"/>
</dbReference>
<dbReference type="InterPro" id="IPR046342">
    <property type="entry name" value="CBS_dom_sf"/>
</dbReference>
<dbReference type="InterPro" id="IPR002550">
    <property type="entry name" value="CNNM"/>
</dbReference>
<evidence type="ECO:0000256" key="1">
    <source>
        <dbReference type="ARBA" id="ARBA00004141"/>
    </source>
</evidence>
<reference evidence="10" key="1">
    <citation type="submission" date="2020-10" db="EMBL/GenBank/DDBJ databases">
        <title>An improved Amphimedon queenslandica hologenome assembly reveals how three proteobacterial symbionts can extend the metabolic phenotypic of their marine sponge host.</title>
        <authorList>
            <person name="Degnan B."/>
            <person name="Degnan S."/>
            <person name="Xiang X."/>
        </authorList>
    </citation>
    <scope>NUCLEOTIDE SEQUENCE</scope>
    <source>
        <strain evidence="10">AqS2</strain>
    </source>
</reference>
<evidence type="ECO:0000256" key="4">
    <source>
        <dbReference type="ARBA" id="ARBA00022989"/>
    </source>
</evidence>
<sequence>MLKIRGLAAADASAAKRQFYPITTYIGLIAVGLLFSGSFSMFETSLLASQRHRLQALAAKGKRGAATACRLLERDIDSVIATILLWNNFANVVIASSATVLAIRLYSDDQAVLSVTSLLTTITILICAEITPKAIGVRFPEQIACFAAPIIGVLSRLVPIGLVIGAIRGMFADKEAGDGDVQRRQHILAEDLLAIIKDDTTIAEAGGEHKALLYKVIGLAELSIRDLMINRKDIDYLDIEDAMEEMVEHMTKCRHHLLPLCEDGLENVIGMVRVRDALGAWGRGGFGKDELRALAFKPIYVPETIEPVRALRQLVGRKRQTCLIVDEYGGLVGMVTAAEFFNHIFGASVAAEAGPAALETGGSVTVNGDELVREINLNHSLNLPAADGQTIAGLIIDRLEAFPTKAGNEIPFDDLVLTVAELDDLRIRRVTISRP</sequence>
<dbReference type="CDD" id="cd04590">
    <property type="entry name" value="CBS_pair_CorC_HlyC_assoc"/>
    <property type="match status" value="1"/>
</dbReference>
<gene>
    <name evidence="10" type="ORF">ISN26_00555</name>
</gene>
<dbReference type="Gene3D" id="3.30.465.10">
    <property type="match status" value="1"/>
</dbReference>
<keyword evidence="3" id="KW-0677">Repeat</keyword>
<dbReference type="PANTHER" id="PTHR22777">
    <property type="entry name" value="HEMOLYSIN-RELATED"/>
    <property type="match status" value="1"/>
</dbReference>
<comment type="caution">
    <text evidence="10">The sequence shown here is derived from an EMBL/GenBank/DDBJ whole genome shotgun (WGS) entry which is preliminary data.</text>
</comment>
<feature type="transmembrane region" description="Helical" evidence="8">
    <location>
        <begin position="79"/>
        <end position="105"/>
    </location>
</feature>
<dbReference type="SUPFAM" id="SSF56176">
    <property type="entry name" value="FAD-binding/transporter-associated domain-like"/>
    <property type="match status" value="1"/>
</dbReference>
<dbReference type="AlphaFoldDB" id="A0A930UGS5"/>
<dbReference type="InterPro" id="IPR016169">
    <property type="entry name" value="FAD-bd_PCMH_sub2"/>
</dbReference>
<evidence type="ECO:0000313" key="10">
    <source>
        <dbReference type="EMBL" id="MBF2734582.1"/>
    </source>
</evidence>
<feature type="transmembrane region" description="Helical" evidence="8">
    <location>
        <begin position="143"/>
        <end position="167"/>
    </location>
</feature>
<evidence type="ECO:0000256" key="7">
    <source>
        <dbReference type="PROSITE-ProRule" id="PRU01193"/>
    </source>
</evidence>
<keyword evidence="11" id="KW-1185">Reference proteome</keyword>
<dbReference type="InterPro" id="IPR044751">
    <property type="entry name" value="Ion_transp-like_CBS"/>
</dbReference>
<evidence type="ECO:0000256" key="8">
    <source>
        <dbReference type="SAM" id="Phobius"/>
    </source>
</evidence>
<dbReference type="Pfam" id="PF03471">
    <property type="entry name" value="CorC_HlyC"/>
    <property type="match status" value="1"/>
</dbReference>
<dbReference type="Gene3D" id="3.10.580.10">
    <property type="entry name" value="CBS-domain"/>
    <property type="match status" value="1"/>
</dbReference>
<name>A0A930UGS5_9GAMM</name>